<gene>
    <name evidence="1" type="ORF">ONZ43_g6890</name>
</gene>
<keyword evidence="2" id="KW-1185">Reference proteome</keyword>
<sequence>MTSRIQGCVRTARSSGRVAGNLLYGFLTFSGGTWQFGYDVTREEFTVNWAPSTTSRSPKPAAAKVLLRVWNISWETLTKNSSIRASGVPPVLERKINFAELEDSDGIFIEKMSIDLDDFLIFDFEGMGSGFRDQEKIAGSGLSEQLSDMRTELEKAKKQSDIDIVSLQAVYDAEKAALRRSFDAEKARLQDEFQAREAELQREMQGKARDIEQQLNDVTEELGQLKQSSDRVEIHLDTTNGTENYKNSKSRRILRPKPYKTPKGTSRSKQALLPHSKPRMLKSIPN</sequence>
<comment type="caution">
    <text evidence="1">The sequence shown here is derived from an EMBL/GenBank/DDBJ whole genome shotgun (WGS) entry which is preliminary data.</text>
</comment>
<dbReference type="EMBL" id="JAPESX010002672">
    <property type="protein sequence ID" value="KAJ8106950.1"/>
    <property type="molecule type" value="Genomic_DNA"/>
</dbReference>
<accession>A0ACC2HVM8</accession>
<organism evidence="1 2">
    <name type="scientific">Nemania bipapillata</name>
    <dbReference type="NCBI Taxonomy" id="110536"/>
    <lineage>
        <taxon>Eukaryota</taxon>
        <taxon>Fungi</taxon>
        <taxon>Dikarya</taxon>
        <taxon>Ascomycota</taxon>
        <taxon>Pezizomycotina</taxon>
        <taxon>Sordariomycetes</taxon>
        <taxon>Xylariomycetidae</taxon>
        <taxon>Xylariales</taxon>
        <taxon>Xylariaceae</taxon>
        <taxon>Nemania</taxon>
    </lineage>
</organism>
<proteinExistence type="predicted"/>
<protein>
    <submittedName>
        <fullName evidence="1">Uncharacterized protein</fullName>
    </submittedName>
</protein>
<evidence type="ECO:0000313" key="2">
    <source>
        <dbReference type="Proteomes" id="UP001153334"/>
    </source>
</evidence>
<name>A0ACC2HVM8_9PEZI</name>
<evidence type="ECO:0000313" key="1">
    <source>
        <dbReference type="EMBL" id="KAJ8106950.1"/>
    </source>
</evidence>
<dbReference type="Proteomes" id="UP001153334">
    <property type="component" value="Unassembled WGS sequence"/>
</dbReference>
<reference evidence="1" key="1">
    <citation type="submission" date="2022-11" db="EMBL/GenBank/DDBJ databases">
        <title>Genome Sequence of Nemania bipapillata.</title>
        <authorList>
            <person name="Buettner E."/>
        </authorList>
    </citation>
    <scope>NUCLEOTIDE SEQUENCE</scope>
    <source>
        <strain evidence="1">CP14</strain>
    </source>
</reference>